<dbReference type="EMBL" id="BARS01024306">
    <property type="protein sequence ID" value="GAG06323.1"/>
    <property type="molecule type" value="Genomic_DNA"/>
</dbReference>
<organism evidence="1">
    <name type="scientific">marine sediment metagenome</name>
    <dbReference type="NCBI Taxonomy" id="412755"/>
    <lineage>
        <taxon>unclassified sequences</taxon>
        <taxon>metagenomes</taxon>
        <taxon>ecological metagenomes</taxon>
    </lineage>
</organism>
<evidence type="ECO:0000313" key="1">
    <source>
        <dbReference type="EMBL" id="GAG06323.1"/>
    </source>
</evidence>
<sequence>RPEFALHITPILNIFFFNVIHFRYPNPVS</sequence>
<proteinExistence type="predicted"/>
<name>X0V1C4_9ZZZZ</name>
<protein>
    <submittedName>
        <fullName evidence="1">Uncharacterized protein</fullName>
    </submittedName>
</protein>
<feature type="non-terminal residue" evidence="1">
    <location>
        <position position="1"/>
    </location>
</feature>
<dbReference type="AlphaFoldDB" id="X0V1C4"/>
<comment type="caution">
    <text evidence="1">The sequence shown here is derived from an EMBL/GenBank/DDBJ whole genome shotgun (WGS) entry which is preliminary data.</text>
</comment>
<gene>
    <name evidence="1" type="ORF">S01H1_38596</name>
</gene>
<reference evidence="1" key="1">
    <citation type="journal article" date="2014" name="Front. Microbiol.">
        <title>High frequency of phylogenetically diverse reductive dehalogenase-homologous genes in deep subseafloor sedimentary metagenomes.</title>
        <authorList>
            <person name="Kawai M."/>
            <person name="Futagami T."/>
            <person name="Toyoda A."/>
            <person name="Takaki Y."/>
            <person name="Nishi S."/>
            <person name="Hori S."/>
            <person name="Arai W."/>
            <person name="Tsubouchi T."/>
            <person name="Morono Y."/>
            <person name="Uchiyama I."/>
            <person name="Ito T."/>
            <person name="Fujiyama A."/>
            <person name="Inagaki F."/>
            <person name="Takami H."/>
        </authorList>
    </citation>
    <scope>NUCLEOTIDE SEQUENCE</scope>
    <source>
        <strain evidence="1">Expedition CK06-06</strain>
    </source>
</reference>
<accession>X0V1C4</accession>